<dbReference type="PROSITE" id="PS51782">
    <property type="entry name" value="LYSM"/>
    <property type="match status" value="1"/>
</dbReference>
<dbReference type="PANTHER" id="PTHR34700">
    <property type="entry name" value="POTASSIUM BINDING PROTEIN KBP"/>
    <property type="match status" value="1"/>
</dbReference>
<feature type="region of interest" description="Disordered" evidence="1">
    <location>
        <begin position="95"/>
        <end position="118"/>
    </location>
</feature>
<reference evidence="3 4" key="1">
    <citation type="submission" date="2018-05" db="EMBL/GenBank/DDBJ databases">
        <title>Zavarzinia sp. HR-AS.</title>
        <authorList>
            <person name="Lee Y."/>
            <person name="Jeon C.O."/>
        </authorList>
    </citation>
    <scope>NUCLEOTIDE SEQUENCE [LARGE SCALE GENOMIC DNA]</scope>
    <source>
        <strain evidence="3 4">HR-AS</strain>
    </source>
</reference>
<gene>
    <name evidence="3" type="ORF">DKG74_10755</name>
</gene>
<dbReference type="SMART" id="SM00257">
    <property type="entry name" value="LysM"/>
    <property type="match status" value="1"/>
</dbReference>
<protein>
    <submittedName>
        <fullName evidence="3">Peptidoglycan-binding protein LysM</fullName>
    </submittedName>
</protein>
<dbReference type="Gene3D" id="2.60.40.10">
    <property type="entry name" value="Immunoglobulins"/>
    <property type="match status" value="1"/>
</dbReference>
<name>A0A317E877_9PROT</name>
<dbReference type="InterPro" id="IPR018392">
    <property type="entry name" value="LysM"/>
</dbReference>
<dbReference type="Gene3D" id="3.10.350.10">
    <property type="entry name" value="LysM domain"/>
    <property type="match status" value="1"/>
</dbReference>
<dbReference type="PANTHER" id="PTHR34700:SF4">
    <property type="entry name" value="PHAGE-LIKE ELEMENT PBSX PROTEIN XKDP"/>
    <property type="match status" value="1"/>
</dbReference>
<comment type="caution">
    <text evidence="3">The sequence shown here is derived from an EMBL/GenBank/DDBJ whole genome shotgun (WGS) entry which is preliminary data.</text>
</comment>
<accession>A0A317E877</accession>
<feature type="compositionally biased region" description="Polar residues" evidence="1">
    <location>
        <begin position="95"/>
        <end position="107"/>
    </location>
</feature>
<sequence>MLAGRAARDSQVKIIGNGTDIGAARAGAADGSWVVIVDKPLPEGSLELKLEATLADGRVLRSKDVLLVDVPKRGGDAPVAAGGSTGAMAVLTGEDQNGAGTTRTLQLPDSPPVDKPSSGPGLDIVEYGADGAPRLTGHATPDATVRLYLDGKPAGETKAGPDGTWRLNLQGGVDPGRYSLRIDVLGADGKVASRSEVPFERAPVAEASAAGPGSFTVQPGNSLWRIARGQLGSGLRYIDIYKANQGQIQDPDLIYPGQVLGLPRKK</sequence>
<evidence type="ECO:0000256" key="1">
    <source>
        <dbReference type="SAM" id="MobiDB-lite"/>
    </source>
</evidence>
<dbReference type="InterPro" id="IPR036779">
    <property type="entry name" value="LysM_dom_sf"/>
</dbReference>
<dbReference type="OrthoDB" id="370541at2"/>
<dbReference type="InterPro" id="IPR013783">
    <property type="entry name" value="Ig-like_fold"/>
</dbReference>
<dbReference type="Pfam" id="PF01476">
    <property type="entry name" value="LysM"/>
    <property type="match status" value="1"/>
</dbReference>
<dbReference type="EMBL" id="QGLE01000005">
    <property type="protein sequence ID" value="PWR22891.1"/>
    <property type="molecule type" value="Genomic_DNA"/>
</dbReference>
<evidence type="ECO:0000259" key="2">
    <source>
        <dbReference type="PROSITE" id="PS51782"/>
    </source>
</evidence>
<dbReference type="CDD" id="cd00118">
    <property type="entry name" value="LysM"/>
    <property type="match status" value="1"/>
</dbReference>
<evidence type="ECO:0000313" key="4">
    <source>
        <dbReference type="Proteomes" id="UP000245461"/>
    </source>
</evidence>
<proteinExistence type="predicted"/>
<dbReference type="InterPro" id="IPR052196">
    <property type="entry name" value="Bact_Kbp"/>
</dbReference>
<dbReference type="SUPFAM" id="SSF54106">
    <property type="entry name" value="LysM domain"/>
    <property type="match status" value="1"/>
</dbReference>
<evidence type="ECO:0000313" key="3">
    <source>
        <dbReference type="EMBL" id="PWR22891.1"/>
    </source>
</evidence>
<organism evidence="3 4">
    <name type="scientific">Zavarzinia aquatilis</name>
    <dbReference type="NCBI Taxonomy" id="2211142"/>
    <lineage>
        <taxon>Bacteria</taxon>
        <taxon>Pseudomonadati</taxon>
        <taxon>Pseudomonadota</taxon>
        <taxon>Alphaproteobacteria</taxon>
        <taxon>Rhodospirillales</taxon>
        <taxon>Zavarziniaceae</taxon>
        <taxon>Zavarzinia</taxon>
    </lineage>
</organism>
<dbReference type="AlphaFoldDB" id="A0A317E877"/>
<feature type="domain" description="LysM" evidence="2">
    <location>
        <begin position="213"/>
        <end position="262"/>
    </location>
</feature>
<dbReference type="Proteomes" id="UP000245461">
    <property type="component" value="Unassembled WGS sequence"/>
</dbReference>
<keyword evidence="4" id="KW-1185">Reference proteome</keyword>